<reference evidence="2 3" key="1">
    <citation type="submission" date="2016-08" db="EMBL/GenBank/DDBJ databases">
        <title>Draft genome of Fabibacter sp. strain SK-8.</title>
        <authorList>
            <person name="Wong S.-K."/>
            <person name="Hamasaki K."/>
            <person name="Yoshizawa S."/>
        </authorList>
    </citation>
    <scope>NUCLEOTIDE SEQUENCE [LARGE SCALE GENOMIC DNA]</scope>
    <source>
        <strain evidence="2 3">SK-8</strain>
    </source>
</reference>
<accession>A0A1E5SLI0</accession>
<name>A0A1E5SLI0_9BACT</name>
<sequence>MGVTRLKRKARRNKQTAAKRQNNIKQLTATPVIKNIDKEALIASFPKAEAPKAEVKETKAEKSEEAKPKKAKAPKKEAKAEEADAAAE</sequence>
<organism evidence="2 3">
    <name type="scientific">Roseivirga misakiensis</name>
    <dbReference type="NCBI Taxonomy" id="1563681"/>
    <lineage>
        <taxon>Bacteria</taxon>
        <taxon>Pseudomonadati</taxon>
        <taxon>Bacteroidota</taxon>
        <taxon>Cytophagia</taxon>
        <taxon>Cytophagales</taxon>
        <taxon>Roseivirgaceae</taxon>
        <taxon>Roseivirga</taxon>
    </lineage>
</organism>
<evidence type="ECO:0000313" key="3">
    <source>
        <dbReference type="Proteomes" id="UP000095552"/>
    </source>
</evidence>
<protein>
    <submittedName>
        <fullName evidence="2">Uncharacterized protein</fullName>
    </submittedName>
</protein>
<dbReference type="AlphaFoldDB" id="A0A1E5SLI0"/>
<feature type="region of interest" description="Disordered" evidence="1">
    <location>
        <begin position="47"/>
        <end position="88"/>
    </location>
</feature>
<evidence type="ECO:0000256" key="1">
    <source>
        <dbReference type="SAM" id="MobiDB-lite"/>
    </source>
</evidence>
<dbReference type="EMBL" id="MDGQ01000005">
    <property type="protein sequence ID" value="OEJ99984.1"/>
    <property type="molecule type" value="Genomic_DNA"/>
</dbReference>
<gene>
    <name evidence="2" type="ORF">BFP71_10600</name>
</gene>
<dbReference type="Proteomes" id="UP000095552">
    <property type="component" value="Unassembled WGS sequence"/>
</dbReference>
<feature type="compositionally biased region" description="Basic residues" evidence="1">
    <location>
        <begin position="1"/>
        <end position="14"/>
    </location>
</feature>
<evidence type="ECO:0000313" key="2">
    <source>
        <dbReference type="EMBL" id="OEJ99984.1"/>
    </source>
</evidence>
<comment type="caution">
    <text evidence="2">The sequence shown here is derived from an EMBL/GenBank/DDBJ whole genome shotgun (WGS) entry which is preliminary data.</text>
</comment>
<feature type="region of interest" description="Disordered" evidence="1">
    <location>
        <begin position="1"/>
        <end position="23"/>
    </location>
</feature>
<keyword evidence="3" id="KW-1185">Reference proteome</keyword>
<feature type="compositionally biased region" description="Basic and acidic residues" evidence="1">
    <location>
        <begin position="49"/>
        <end position="82"/>
    </location>
</feature>
<proteinExistence type="predicted"/>
<dbReference type="STRING" id="1563681.BFP71_10600"/>